<feature type="region of interest" description="Disordered" evidence="12">
    <location>
        <begin position="996"/>
        <end position="1052"/>
    </location>
</feature>
<keyword evidence="5" id="KW-0862">Zinc</keyword>
<evidence type="ECO:0000256" key="4">
    <source>
        <dbReference type="ARBA" id="ARBA00022771"/>
    </source>
</evidence>
<dbReference type="GO" id="GO:0000981">
    <property type="term" value="F:DNA-binding transcription factor activity, RNA polymerase II-specific"/>
    <property type="evidence" value="ECO:0007669"/>
    <property type="project" value="TreeGrafter"/>
</dbReference>
<dbReference type="FunFam" id="3.30.160.60:FF:002381">
    <property type="entry name" value="Putative spalt protein"/>
    <property type="match status" value="1"/>
</dbReference>
<protein>
    <submittedName>
        <fullName evidence="15">Homeotic protein spalt-major</fullName>
    </submittedName>
</protein>
<dbReference type="FunFam" id="3.30.160.60:FF:000708">
    <property type="entry name" value="Sal-like protein 1"/>
    <property type="match status" value="1"/>
</dbReference>
<feature type="region of interest" description="Disordered" evidence="12">
    <location>
        <begin position="1191"/>
        <end position="1216"/>
    </location>
</feature>
<dbReference type="SUPFAM" id="SSF57667">
    <property type="entry name" value="beta-beta-alpha zinc fingers"/>
    <property type="match status" value="4"/>
</dbReference>
<feature type="region of interest" description="Disordered" evidence="12">
    <location>
        <begin position="835"/>
        <end position="897"/>
    </location>
</feature>
<dbReference type="GO" id="GO:0048513">
    <property type="term" value="P:animal organ development"/>
    <property type="evidence" value="ECO:0007669"/>
    <property type="project" value="UniProtKB-ARBA"/>
</dbReference>
<sequence>MEVEEEDIFTKEPKDGNAHAHEDAVNNNSNDIKLKIDQSSDHNDSTDGEEPYGLERDSLHNSFLARSNQSILAPELSLNEQLANSSLTLEAINNTRMTLAKLASAAAQSGPGESSLPDVTLLQRALYNLQHQQVIQMQLIKQLQEQLSSKNKADEREKIQGHGKRAISPNILESRQGPISIMNNFTDRLKSPNSDSDNTNQGGNTKVRELSPPLCGGESITSSVIQHNDSPPSTSEPNTLEMLQRTANQVLSNASQGLLTNRLIDDYSKNGDVNDGTNKHRCRYCGKIFGSDSALQIHLRSHTGERPFKCNICGNRFTTKGNLKVHFQRHQARFPHVKMNPHPIPENLDKFYPPLLAQLGEISDCPPAPTGPPSPFSPGAQSSTIPGCPPELSPSLPPTLDFSIGMTNPLLPALKISQEKSDLLNECKDTIKSQSEVYENMKTESPFFSKNCSDADDSMDSSVTRSDNEKRKFDQRFMNEDSDEQLSFSSGRQRDDIDDSDTKEHLLSKCPTEKESESNKPIMKRENMDVDSHVGNIPSLQPEIRPKLETLHNIPNFPFPGLRFPFPLNFPFLPGFNAPMFQTSLPPPQPRPVIPPGVDPAKDPNVYNSLLPRPGSTDSSWEALIEVKKTSETMKLEELVKNIEYKLEPNQCVICHRVLSCKSALQMHYRTHTGERPFKCKICNHTFTTKGNLKTHMSVHRARPHVGMLHQCPVCHKKFGNSLVLQQHIRLHTGEPTDLSPEQISAAEVRDMSPNFQSFPPNLLPPGVPLPPHHPLRGFAPFQFPMRYPISPDFLRTKDRIRMEDKGEEDEAYIRFKSEMMALDRDREQRVAEDLSTKIRDENLQNGSASPRRSISPSPSDYSDPGMRETTSENSSYSSDRNAGAATSPAVGNESPAPLNLVSRPHHPPFWSPIGLFPQTMPSSAQITSSPSTMSPVFSPLYLPNIPGRGNTTCKICFKTLACQSALEIHYRSHTKERPFKCLYCDRGFTTRGNMKQHLLTHKVRNGDKKNDTDPASPAGSEANHSSQSFVPSSSSSPSSRFPSPPVTSTVSPVTRQTYFSNEAHHSHLNSHSRKDHTNSRASPSPRQPMFSPPQQTSFPTSPSRPLYQGLNYEFPPASTETARVENFSPKMQTDSCNSEDNLRGSECERVDFSNLKRGRDGELVLPESKRAQSTEAAARPLDLHQARLDSGNLTALQHTSTSLPSPPATLPLQVS</sequence>
<dbReference type="FunFam" id="3.30.160.60:FF:000130">
    <property type="entry name" value="Spalt-like transcription factor 4"/>
    <property type="match status" value="1"/>
</dbReference>
<dbReference type="GO" id="GO:0001708">
    <property type="term" value="P:cell fate specification"/>
    <property type="evidence" value="ECO:0007669"/>
    <property type="project" value="UniProtKB-ARBA"/>
</dbReference>
<feature type="compositionally biased region" description="Basic and acidic residues" evidence="12">
    <location>
        <begin position="466"/>
        <end position="479"/>
    </location>
</feature>
<feature type="domain" description="C2H2-type" evidence="13">
    <location>
        <begin position="650"/>
        <end position="677"/>
    </location>
</feature>
<feature type="region of interest" description="Disordered" evidence="12">
    <location>
        <begin position="1"/>
        <end position="53"/>
    </location>
</feature>
<dbReference type="OMA" id="AINNTRM"/>
<evidence type="ECO:0000256" key="8">
    <source>
        <dbReference type="ARBA" id="ARBA00023163"/>
    </source>
</evidence>
<feature type="region of interest" description="Disordered" evidence="12">
    <location>
        <begin position="446"/>
        <end position="525"/>
    </location>
</feature>
<dbReference type="InterPro" id="IPR051565">
    <property type="entry name" value="Sal_C2H2-zinc-finger"/>
</dbReference>
<dbReference type="OrthoDB" id="8749569at2759"/>
<dbReference type="GeneID" id="108665230"/>
<evidence type="ECO:0000256" key="5">
    <source>
        <dbReference type="ARBA" id="ARBA00022833"/>
    </source>
</evidence>
<feature type="region of interest" description="Disordered" evidence="12">
    <location>
        <begin position="218"/>
        <end position="237"/>
    </location>
</feature>
<feature type="compositionally biased region" description="Polar residues" evidence="12">
    <location>
        <begin position="219"/>
        <end position="237"/>
    </location>
</feature>
<dbReference type="GO" id="GO:0048646">
    <property type="term" value="P:anatomical structure formation involved in morphogenesis"/>
    <property type="evidence" value="ECO:0007669"/>
    <property type="project" value="UniProtKB-ARBA"/>
</dbReference>
<dbReference type="FunFam" id="3.30.160.60:FF:000025">
    <property type="entry name" value="Spalt-like transcription factor 1"/>
    <property type="match status" value="1"/>
</dbReference>
<dbReference type="GO" id="GO:0008270">
    <property type="term" value="F:zinc ion binding"/>
    <property type="evidence" value="ECO:0007669"/>
    <property type="project" value="UniProtKB-KW"/>
</dbReference>
<feature type="domain" description="C2H2-type" evidence="13">
    <location>
        <begin position="710"/>
        <end position="737"/>
    </location>
</feature>
<dbReference type="GO" id="GO:0061061">
    <property type="term" value="P:muscle structure development"/>
    <property type="evidence" value="ECO:0007669"/>
    <property type="project" value="UniProtKB-ARBA"/>
</dbReference>
<dbReference type="PANTHER" id="PTHR23233:SF87">
    <property type="entry name" value="HOMEOTIC PROTEIN SPALT-MAJOR"/>
    <property type="match status" value="1"/>
</dbReference>
<feature type="compositionally biased region" description="Pro residues" evidence="12">
    <location>
        <begin position="366"/>
        <end position="376"/>
    </location>
</feature>
<dbReference type="FunFam" id="3.30.160.60:FF:000215">
    <property type="entry name" value="Spalt-like transcription factor 3"/>
    <property type="match status" value="1"/>
</dbReference>
<feature type="region of interest" description="Disordered" evidence="12">
    <location>
        <begin position="1065"/>
        <end position="1113"/>
    </location>
</feature>
<feature type="compositionally biased region" description="Polar residues" evidence="12">
    <location>
        <begin position="872"/>
        <end position="881"/>
    </location>
</feature>
<dbReference type="InterPro" id="IPR013087">
    <property type="entry name" value="Znf_C2H2_type"/>
</dbReference>
<dbReference type="PROSITE" id="PS00028">
    <property type="entry name" value="ZINC_FINGER_C2H2_1"/>
    <property type="match status" value="7"/>
</dbReference>
<name>A0A8B7N0V0_HYAAZ</name>
<dbReference type="InterPro" id="IPR036236">
    <property type="entry name" value="Znf_C2H2_sf"/>
</dbReference>
<feature type="compositionally biased region" description="Pro residues" evidence="12">
    <location>
        <begin position="387"/>
        <end position="397"/>
    </location>
</feature>
<evidence type="ECO:0000256" key="9">
    <source>
        <dbReference type="ARBA" id="ARBA00023242"/>
    </source>
</evidence>
<keyword evidence="4 11" id="KW-0863">Zinc-finger</keyword>
<feature type="domain" description="C2H2-type" evidence="13">
    <location>
        <begin position="308"/>
        <end position="335"/>
    </location>
</feature>
<feature type="compositionally biased region" description="Basic and acidic residues" evidence="12">
    <location>
        <begin position="8"/>
        <end position="24"/>
    </location>
</feature>
<dbReference type="Proteomes" id="UP000694843">
    <property type="component" value="Unplaced"/>
</dbReference>
<keyword evidence="2" id="KW-0479">Metal-binding</keyword>
<feature type="domain" description="C2H2-type" evidence="13">
    <location>
        <begin position="280"/>
        <end position="307"/>
    </location>
</feature>
<reference evidence="15" key="1">
    <citation type="submission" date="2025-08" db="UniProtKB">
        <authorList>
            <consortium name="RefSeq"/>
        </authorList>
    </citation>
    <scope>IDENTIFICATION</scope>
    <source>
        <tissue evidence="15">Whole organism</tissue>
    </source>
</reference>
<dbReference type="RefSeq" id="XP_018007452.1">
    <property type="nucleotide sequence ID" value="XM_018151963.2"/>
</dbReference>
<dbReference type="KEGG" id="hazt:108665230"/>
<feature type="domain" description="C2H2-type" evidence="13">
    <location>
        <begin position="980"/>
        <end position="1007"/>
    </location>
</feature>
<evidence type="ECO:0000313" key="14">
    <source>
        <dbReference type="Proteomes" id="UP000694843"/>
    </source>
</evidence>
<keyword evidence="6" id="KW-0805">Transcription regulation</keyword>
<comment type="subcellular location">
    <subcellularLocation>
        <location evidence="1">Nucleus</location>
    </subcellularLocation>
</comment>
<accession>A0A8B7N0V0</accession>
<proteinExistence type="inferred from homology"/>
<feature type="domain" description="C2H2-type" evidence="13">
    <location>
        <begin position="678"/>
        <end position="705"/>
    </location>
</feature>
<dbReference type="Pfam" id="PF00096">
    <property type="entry name" value="zf-C2H2"/>
    <property type="match status" value="4"/>
</dbReference>
<feature type="region of interest" description="Disordered" evidence="12">
    <location>
        <begin position="184"/>
        <end position="213"/>
    </location>
</feature>
<evidence type="ECO:0000256" key="2">
    <source>
        <dbReference type="ARBA" id="ARBA00022723"/>
    </source>
</evidence>
<keyword evidence="7" id="KW-0238">DNA-binding</keyword>
<dbReference type="GO" id="GO:0000978">
    <property type="term" value="F:RNA polymerase II cis-regulatory region sequence-specific DNA binding"/>
    <property type="evidence" value="ECO:0007669"/>
    <property type="project" value="TreeGrafter"/>
</dbReference>
<evidence type="ECO:0000313" key="15">
    <source>
        <dbReference type="RefSeq" id="XP_018007452.1"/>
    </source>
</evidence>
<evidence type="ECO:0000256" key="3">
    <source>
        <dbReference type="ARBA" id="ARBA00022737"/>
    </source>
</evidence>
<feature type="compositionally biased region" description="Low complexity" evidence="12">
    <location>
        <begin position="848"/>
        <end position="865"/>
    </location>
</feature>
<feature type="compositionally biased region" description="Basic and acidic residues" evidence="12">
    <location>
        <begin position="32"/>
        <end position="45"/>
    </location>
</feature>
<feature type="domain" description="C2H2-type" evidence="13">
    <location>
        <begin position="952"/>
        <end position="979"/>
    </location>
</feature>
<dbReference type="SMART" id="SM00355">
    <property type="entry name" value="ZnF_C2H2"/>
    <property type="match status" value="7"/>
</dbReference>
<keyword evidence="3" id="KW-0677">Repeat</keyword>
<dbReference type="PROSITE" id="PS50157">
    <property type="entry name" value="ZINC_FINGER_C2H2_2"/>
    <property type="match status" value="7"/>
</dbReference>
<keyword evidence="8" id="KW-0804">Transcription</keyword>
<evidence type="ECO:0000256" key="7">
    <source>
        <dbReference type="ARBA" id="ARBA00023125"/>
    </source>
</evidence>
<feature type="compositionally biased region" description="Low complexity" evidence="12">
    <location>
        <begin position="1093"/>
        <end position="1104"/>
    </location>
</feature>
<keyword evidence="9" id="KW-0539">Nucleus</keyword>
<gene>
    <name evidence="15" type="primary">LOC108665230</name>
</gene>
<organism evidence="14 15">
    <name type="scientific">Hyalella azteca</name>
    <name type="common">Amphipod</name>
    <dbReference type="NCBI Taxonomy" id="294128"/>
    <lineage>
        <taxon>Eukaryota</taxon>
        <taxon>Metazoa</taxon>
        <taxon>Ecdysozoa</taxon>
        <taxon>Arthropoda</taxon>
        <taxon>Crustacea</taxon>
        <taxon>Multicrustacea</taxon>
        <taxon>Malacostraca</taxon>
        <taxon>Eumalacostraca</taxon>
        <taxon>Peracarida</taxon>
        <taxon>Amphipoda</taxon>
        <taxon>Senticaudata</taxon>
        <taxon>Talitrida</taxon>
        <taxon>Talitroidea</taxon>
        <taxon>Hyalellidae</taxon>
        <taxon>Hyalella</taxon>
    </lineage>
</organism>
<evidence type="ECO:0000256" key="11">
    <source>
        <dbReference type="PROSITE-ProRule" id="PRU00042"/>
    </source>
</evidence>
<dbReference type="FunFam" id="3.30.160.60:FF:000574">
    <property type="entry name" value="sal-like protein 2 isoform X2"/>
    <property type="match status" value="1"/>
</dbReference>
<evidence type="ECO:0000256" key="12">
    <source>
        <dbReference type="SAM" id="MobiDB-lite"/>
    </source>
</evidence>
<dbReference type="AlphaFoldDB" id="A0A8B7N0V0"/>
<feature type="region of interest" description="Disordered" evidence="12">
    <location>
        <begin position="362"/>
        <end position="400"/>
    </location>
</feature>
<evidence type="ECO:0000256" key="6">
    <source>
        <dbReference type="ARBA" id="ARBA00023015"/>
    </source>
</evidence>
<dbReference type="GO" id="GO:0009791">
    <property type="term" value="P:post-embryonic development"/>
    <property type="evidence" value="ECO:0007669"/>
    <property type="project" value="UniProtKB-ARBA"/>
</dbReference>
<feature type="compositionally biased region" description="Polar residues" evidence="12">
    <location>
        <begin position="184"/>
        <end position="204"/>
    </location>
</feature>
<comment type="similarity">
    <text evidence="10">Belongs to the sal C2H2-type zinc-finger protein family.</text>
</comment>
<feature type="compositionally biased region" description="Low complexity" evidence="12">
    <location>
        <begin position="1026"/>
        <end position="1052"/>
    </location>
</feature>
<dbReference type="PANTHER" id="PTHR23233">
    <property type="entry name" value="SAL-LIKE PROTEIN"/>
    <property type="match status" value="1"/>
</dbReference>
<dbReference type="GO" id="GO:0005634">
    <property type="term" value="C:nucleus"/>
    <property type="evidence" value="ECO:0007669"/>
    <property type="project" value="UniProtKB-SubCell"/>
</dbReference>
<feature type="compositionally biased region" description="Basic and acidic residues" evidence="12">
    <location>
        <begin position="492"/>
        <end position="525"/>
    </location>
</feature>
<dbReference type="GO" id="GO:0048699">
    <property type="term" value="P:generation of neurons"/>
    <property type="evidence" value="ECO:0007669"/>
    <property type="project" value="UniProtKB-ARBA"/>
</dbReference>
<evidence type="ECO:0000259" key="13">
    <source>
        <dbReference type="PROSITE" id="PS50157"/>
    </source>
</evidence>
<keyword evidence="14" id="KW-1185">Reference proteome</keyword>
<evidence type="ECO:0000256" key="1">
    <source>
        <dbReference type="ARBA" id="ARBA00004123"/>
    </source>
</evidence>
<dbReference type="Gene3D" id="3.30.160.60">
    <property type="entry name" value="Classic Zinc Finger"/>
    <property type="match status" value="7"/>
</dbReference>
<evidence type="ECO:0000256" key="10">
    <source>
        <dbReference type="ARBA" id="ARBA00038474"/>
    </source>
</evidence>